<organism evidence="3 4">
    <name type="scientific">Neobittarella massiliensis</name>
    <name type="common">ex Bilen et al. 2018</name>
    <dbReference type="NCBI Taxonomy" id="2041842"/>
    <lineage>
        <taxon>Bacteria</taxon>
        <taxon>Bacillati</taxon>
        <taxon>Bacillota</taxon>
        <taxon>Clostridia</taxon>
        <taxon>Eubacteriales</taxon>
        <taxon>Oscillospiraceae</taxon>
        <taxon>Neobittarella (ex Bilen et al. 2018)</taxon>
    </lineage>
</organism>
<dbReference type="PANTHER" id="PTHR43794:SF11">
    <property type="entry name" value="AMIDOHYDROLASE-RELATED DOMAIN-CONTAINING PROTEIN"/>
    <property type="match status" value="1"/>
</dbReference>
<sequence length="427" mass="46550">MTLFQNVTLIDEMGNVTPRTDLLVQGGRIIQIGTAIPCPPGAERIDCTGKFLTPGLVVLHTHTPMNIFRGIAEDVNIDDWFNRELWPFESKMTEQDIYWGAKLACAEMAQNGVTAFADHYFGCQHIARAAGELGLRCDLAYTIFGFGGDPEPELQKAEELLAAYAGNEMVHLRIGPHSPYICSPQVLRRLVEAARQHDCGIHLHVSETAEQVKESYQKFGKSPFAVVAEAGGFTVPCIVAHALYIQKEDLPLLAGDTFVAACPKTYLKLGMGEGQLWQHWQSLQLGIGTDGAASSNTIDPLEQVRLFALLGKWADQAEQFTLPQMWQLLFAGHRALPFGAGRLAVGAPADLALWDLDTPATAPVYDPLAAILYSASAAANITHTMVAGRFVKKEGRLQTDVTAITKQVADCAAAITRRGRGESKVYF</sequence>
<dbReference type="SUPFAM" id="SSF51556">
    <property type="entry name" value="Metallo-dependent hydrolases"/>
    <property type="match status" value="1"/>
</dbReference>
<evidence type="ECO:0000313" key="3">
    <source>
        <dbReference type="EMBL" id="MBC3515026.1"/>
    </source>
</evidence>
<dbReference type="RefSeq" id="WP_186487245.1">
    <property type="nucleotide sequence ID" value="NZ_JACOGI010000001.1"/>
</dbReference>
<gene>
    <name evidence="3" type="ORF">H8K20_01295</name>
</gene>
<evidence type="ECO:0000259" key="2">
    <source>
        <dbReference type="Pfam" id="PF01979"/>
    </source>
</evidence>
<dbReference type="AlphaFoldDB" id="A0A8J6M0T6"/>
<accession>A0A8J6M0T6</accession>
<keyword evidence="4" id="KW-1185">Reference proteome</keyword>
<dbReference type="SUPFAM" id="SSF51338">
    <property type="entry name" value="Composite domain of metallo-dependent hydrolases"/>
    <property type="match status" value="1"/>
</dbReference>
<dbReference type="InterPro" id="IPR050287">
    <property type="entry name" value="MTA/SAH_deaminase"/>
</dbReference>
<evidence type="ECO:0000256" key="1">
    <source>
        <dbReference type="ARBA" id="ARBA00022801"/>
    </source>
</evidence>
<dbReference type="InterPro" id="IPR006680">
    <property type="entry name" value="Amidohydro-rel"/>
</dbReference>
<keyword evidence="1" id="KW-0378">Hydrolase</keyword>
<name>A0A8J6M0T6_9FIRM</name>
<comment type="caution">
    <text evidence="3">The sequence shown here is derived from an EMBL/GenBank/DDBJ whole genome shotgun (WGS) entry which is preliminary data.</text>
</comment>
<dbReference type="Proteomes" id="UP000597668">
    <property type="component" value="Unassembled WGS sequence"/>
</dbReference>
<dbReference type="Gene3D" id="3.20.20.140">
    <property type="entry name" value="Metal-dependent hydrolases"/>
    <property type="match status" value="1"/>
</dbReference>
<reference evidence="3" key="1">
    <citation type="submission" date="2020-08" db="EMBL/GenBank/DDBJ databases">
        <authorList>
            <person name="Liu C."/>
            <person name="Sun Q."/>
        </authorList>
    </citation>
    <scope>NUCLEOTIDE SEQUENCE</scope>
    <source>
        <strain evidence="3">NSJ-65</strain>
    </source>
</reference>
<dbReference type="InterPro" id="IPR032466">
    <property type="entry name" value="Metal_Hydrolase"/>
</dbReference>
<dbReference type="Gene3D" id="2.30.40.10">
    <property type="entry name" value="Urease, subunit C, domain 1"/>
    <property type="match status" value="1"/>
</dbReference>
<dbReference type="PANTHER" id="PTHR43794">
    <property type="entry name" value="AMINOHYDROLASE SSNA-RELATED"/>
    <property type="match status" value="1"/>
</dbReference>
<dbReference type="InterPro" id="IPR011059">
    <property type="entry name" value="Metal-dep_hydrolase_composite"/>
</dbReference>
<evidence type="ECO:0000313" key="4">
    <source>
        <dbReference type="Proteomes" id="UP000597668"/>
    </source>
</evidence>
<protein>
    <submittedName>
        <fullName evidence="3">Amidohydrolase family protein</fullName>
    </submittedName>
</protein>
<dbReference type="Pfam" id="PF01979">
    <property type="entry name" value="Amidohydro_1"/>
    <property type="match status" value="1"/>
</dbReference>
<feature type="domain" description="Amidohydrolase-related" evidence="2">
    <location>
        <begin position="51"/>
        <end position="391"/>
    </location>
</feature>
<dbReference type="GO" id="GO:0016810">
    <property type="term" value="F:hydrolase activity, acting on carbon-nitrogen (but not peptide) bonds"/>
    <property type="evidence" value="ECO:0007669"/>
    <property type="project" value="InterPro"/>
</dbReference>
<dbReference type="EMBL" id="JACOGI010000001">
    <property type="protein sequence ID" value="MBC3515026.1"/>
    <property type="molecule type" value="Genomic_DNA"/>
</dbReference>
<proteinExistence type="predicted"/>